<name>A0A1F6D8Q4_9BACT</name>
<dbReference type="EMBL" id="MFKX01000014">
    <property type="protein sequence ID" value="OGG57731.1"/>
    <property type="molecule type" value="Genomic_DNA"/>
</dbReference>
<evidence type="ECO:0000256" key="1">
    <source>
        <dbReference type="ARBA" id="ARBA00005199"/>
    </source>
</evidence>
<dbReference type="InterPro" id="IPR006379">
    <property type="entry name" value="HAD-SF_hydro_IIB"/>
</dbReference>
<keyword evidence="3 4" id="KW-0378">Hydrolase</keyword>
<dbReference type="SUPFAM" id="SSF56784">
    <property type="entry name" value="HAD-like"/>
    <property type="match status" value="1"/>
</dbReference>
<evidence type="ECO:0000256" key="3">
    <source>
        <dbReference type="ARBA" id="ARBA00022801"/>
    </source>
</evidence>
<comment type="catalytic activity">
    <reaction evidence="4">
        <text>alpha,alpha-trehalose 6-phosphate + H2O = alpha,alpha-trehalose + phosphate</text>
        <dbReference type="Rhea" id="RHEA:23420"/>
        <dbReference type="ChEBI" id="CHEBI:15377"/>
        <dbReference type="ChEBI" id="CHEBI:16551"/>
        <dbReference type="ChEBI" id="CHEBI:43474"/>
        <dbReference type="ChEBI" id="CHEBI:58429"/>
        <dbReference type="EC" id="3.1.3.12"/>
    </reaction>
</comment>
<dbReference type="Gene3D" id="3.30.70.1020">
    <property type="entry name" value="Trehalose-6-phosphate phosphatase related protein, domain 2"/>
    <property type="match status" value="1"/>
</dbReference>
<dbReference type="Proteomes" id="UP000177958">
    <property type="component" value="Unassembled WGS sequence"/>
</dbReference>
<dbReference type="InterPro" id="IPR036412">
    <property type="entry name" value="HAD-like_sf"/>
</dbReference>
<organism evidence="5 6">
    <name type="scientific">Candidatus Kaiserbacteria bacterium RIFCSPHIGHO2_01_FULL_55_17</name>
    <dbReference type="NCBI Taxonomy" id="1798484"/>
    <lineage>
        <taxon>Bacteria</taxon>
        <taxon>Candidatus Kaiseribacteriota</taxon>
    </lineage>
</organism>
<evidence type="ECO:0000313" key="6">
    <source>
        <dbReference type="Proteomes" id="UP000177958"/>
    </source>
</evidence>
<dbReference type="InterPro" id="IPR044651">
    <property type="entry name" value="OTSB-like"/>
</dbReference>
<reference evidence="5 6" key="1">
    <citation type="journal article" date="2016" name="Nat. Commun.">
        <title>Thousands of microbial genomes shed light on interconnected biogeochemical processes in an aquifer system.</title>
        <authorList>
            <person name="Anantharaman K."/>
            <person name="Brown C.T."/>
            <person name="Hug L.A."/>
            <person name="Sharon I."/>
            <person name="Castelle C.J."/>
            <person name="Probst A.J."/>
            <person name="Thomas B.C."/>
            <person name="Singh A."/>
            <person name="Wilkins M.J."/>
            <person name="Karaoz U."/>
            <person name="Brodie E.L."/>
            <person name="Williams K.H."/>
            <person name="Hubbard S.S."/>
            <person name="Banfield J.F."/>
        </authorList>
    </citation>
    <scope>NUCLEOTIDE SEQUENCE [LARGE SCALE GENOMIC DNA]</scope>
</reference>
<comment type="function">
    <text evidence="4">Removes the phosphate from trehalose 6-phosphate to produce free trehalose.</text>
</comment>
<gene>
    <name evidence="5" type="ORF">A2853_02795</name>
</gene>
<evidence type="ECO:0000256" key="2">
    <source>
        <dbReference type="ARBA" id="ARBA00008770"/>
    </source>
</evidence>
<comment type="cofactor">
    <cofactor evidence="4">
        <name>Mg(2+)</name>
        <dbReference type="ChEBI" id="CHEBI:18420"/>
    </cofactor>
</comment>
<evidence type="ECO:0000313" key="5">
    <source>
        <dbReference type="EMBL" id="OGG57731.1"/>
    </source>
</evidence>
<dbReference type="InterPro" id="IPR003337">
    <property type="entry name" value="Trehalose_PPase"/>
</dbReference>
<dbReference type="InterPro" id="IPR023214">
    <property type="entry name" value="HAD_sf"/>
</dbReference>
<evidence type="ECO:0000256" key="4">
    <source>
        <dbReference type="RuleBase" id="RU361117"/>
    </source>
</evidence>
<protein>
    <recommendedName>
        <fullName evidence="4">Trehalose 6-phosphate phosphatase</fullName>
        <ecNumber evidence="4">3.1.3.12</ecNumber>
    </recommendedName>
</protein>
<dbReference type="GO" id="GO:0005992">
    <property type="term" value="P:trehalose biosynthetic process"/>
    <property type="evidence" value="ECO:0007669"/>
    <property type="project" value="UniProtKB-UniPathway"/>
</dbReference>
<accession>A0A1F6D8Q4</accession>
<dbReference type="PANTHER" id="PTHR43768">
    <property type="entry name" value="TREHALOSE 6-PHOSPHATE PHOSPHATASE"/>
    <property type="match status" value="1"/>
</dbReference>
<sequence length="259" mass="28813">MKRDILARRADIARRIKSRGGAVVLLDFDGTLAPIVSVPKKARMSARMRRALAACARRFPVAVVTGRAFADVRKRVRVRGVSFAGNHGLEWSIRGKRSEVALSAQPARALAKVKKLLDTITARYRGAFVEDKKHSLAVHYRHVRASRHSAFLREARKIVHDTGGKHLRTIPGILILNILPNVGWDKGKAARMMYTQLRTSRASVPVFVGDDATDEDVFKALRRGITVKVLSSGGKKSYAHYALDDLRAVEKFLVWLACI</sequence>
<dbReference type="Gene3D" id="3.40.50.1000">
    <property type="entry name" value="HAD superfamily/HAD-like"/>
    <property type="match status" value="1"/>
</dbReference>
<comment type="pathway">
    <text evidence="1 4">Glycan biosynthesis; trehalose biosynthesis.</text>
</comment>
<keyword evidence="4" id="KW-0479">Metal-binding</keyword>
<dbReference type="NCBIfam" id="TIGR01484">
    <property type="entry name" value="HAD-SF-IIB"/>
    <property type="match status" value="1"/>
</dbReference>
<dbReference type="UniPathway" id="UPA00299"/>
<dbReference type="EC" id="3.1.3.12" evidence="4"/>
<dbReference type="PANTHER" id="PTHR43768:SF3">
    <property type="entry name" value="TREHALOSE 6-PHOSPHATE PHOSPHATASE"/>
    <property type="match status" value="1"/>
</dbReference>
<dbReference type="NCBIfam" id="TIGR00685">
    <property type="entry name" value="T6PP"/>
    <property type="match status" value="1"/>
</dbReference>
<dbReference type="AlphaFoldDB" id="A0A1F6D8Q4"/>
<keyword evidence="4" id="KW-0460">Magnesium</keyword>
<dbReference type="GO" id="GO:0004805">
    <property type="term" value="F:trehalose-phosphatase activity"/>
    <property type="evidence" value="ECO:0007669"/>
    <property type="project" value="UniProtKB-EC"/>
</dbReference>
<comment type="caution">
    <text evidence="5">The sequence shown here is derived from an EMBL/GenBank/DDBJ whole genome shotgun (WGS) entry which is preliminary data.</text>
</comment>
<proteinExistence type="inferred from homology"/>
<dbReference type="GO" id="GO:0046872">
    <property type="term" value="F:metal ion binding"/>
    <property type="evidence" value="ECO:0007669"/>
    <property type="project" value="UniProtKB-KW"/>
</dbReference>
<dbReference type="Pfam" id="PF02358">
    <property type="entry name" value="Trehalose_PPase"/>
    <property type="match status" value="1"/>
</dbReference>
<comment type="similarity">
    <text evidence="2 4">Belongs to the trehalose phosphatase family.</text>
</comment>